<dbReference type="Gene3D" id="3.30.300.20">
    <property type="match status" value="1"/>
</dbReference>
<dbReference type="InterPro" id="IPR003718">
    <property type="entry name" value="OsmC/Ohr_fam"/>
</dbReference>
<dbReference type="Proteomes" id="UP001321786">
    <property type="component" value="Chromosome"/>
</dbReference>
<dbReference type="SUPFAM" id="SSF82784">
    <property type="entry name" value="OsmC-like"/>
    <property type="match status" value="1"/>
</dbReference>
<dbReference type="Pfam" id="PF02566">
    <property type="entry name" value="OsmC"/>
    <property type="match status" value="1"/>
</dbReference>
<dbReference type="PANTHER" id="PTHR34352:SF1">
    <property type="entry name" value="PROTEIN YHFA"/>
    <property type="match status" value="1"/>
</dbReference>
<organism evidence="1 2">
    <name type="scientific">Helicovermis profundi</name>
    <dbReference type="NCBI Taxonomy" id="3065157"/>
    <lineage>
        <taxon>Bacteria</taxon>
        <taxon>Bacillati</taxon>
        <taxon>Bacillota</taxon>
        <taxon>Clostridia</taxon>
        <taxon>Helicovermis</taxon>
    </lineage>
</organism>
<dbReference type="RefSeq" id="WP_338536890.1">
    <property type="nucleotide sequence ID" value="NZ_AP028654.1"/>
</dbReference>
<dbReference type="EMBL" id="AP028654">
    <property type="protein sequence ID" value="BEP28577.1"/>
    <property type="molecule type" value="Genomic_DNA"/>
</dbReference>
<dbReference type="InterPro" id="IPR015946">
    <property type="entry name" value="KH_dom-like_a/b"/>
</dbReference>
<protein>
    <submittedName>
        <fullName evidence="1">OsmC family protein</fullName>
    </submittedName>
</protein>
<dbReference type="AlphaFoldDB" id="A0AAU9ED91"/>
<reference evidence="1 2" key="1">
    <citation type="submission" date="2023-08" db="EMBL/GenBank/DDBJ databases">
        <title>Helicovermis profunda gen. nov., sp. nov., a novel mesophilic, fermentative bacterium within the Bacillota from a deep-sea hydrothermal vent chimney.</title>
        <authorList>
            <person name="Miyazaki U."/>
            <person name="Mizutani D."/>
            <person name="Hashimoto Y."/>
            <person name="Tame A."/>
            <person name="Sawayama S."/>
            <person name="Miyazaki J."/>
            <person name="Takai K."/>
            <person name="Nakagawa S."/>
        </authorList>
    </citation>
    <scope>NUCLEOTIDE SEQUENCE [LARGE SCALE GENOMIC DNA]</scope>
    <source>
        <strain evidence="1 2">S502</strain>
    </source>
</reference>
<dbReference type="PANTHER" id="PTHR34352">
    <property type="entry name" value="PROTEIN YHFA"/>
    <property type="match status" value="1"/>
</dbReference>
<keyword evidence="2" id="KW-1185">Reference proteome</keyword>
<dbReference type="InterPro" id="IPR036102">
    <property type="entry name" value="OsmC/Ohrsf"/>
</dbReference>
<name>A0AAU9ED91_9FIRM</name>
<accession>A0AAU9ED91</accession>
<dbReference type="KEGG" id="hprf:HLPR_09080"/>
<sequence>MKETYTTLWKGKMAFETEISGHKFLMDANESVGGEDNGPRPKPLLIAALTGCTGMDVASILKKMQVEVEDFRILTESEMTEEHPKTYTKIHLIYQFKGKDLPIKKLEKAVSLSQERYCGVSALLEKALELDYEIKIIE</sequence>
<gene>
    <name evidence="1" type="ORF">HLPR_09080</name>
</gene>
<proteinExistence type="predicted"/>
<evidence type="ECO:0000313" key="2">
    <source>
        <dbReference type="Proteomes" id="UP001321786"/>
    </source>
</evidence>
<evidence type="ECO:0000313" key="1">
    <source>
        <dbReference type="EMBL" id="BEP28577.1"/>
    </source>
</evidence>